<name>A0A923NBK3_9FIRM</name>
<gene>
    <name evidence="1" type="ORF">H8876_03390</name>
</gene>
<evidence type="ECO:0000313" key="2">
    <source>
        <dbReference type="Proteomes" id="UP000644115"/>
    </source>
</evidence>
<proteinExistence type="predicted"/>
<organism evidence="1 2">
    <name type="scientific">Lentihominibacter faecis</name>
    <dbReference type="NCBI Taxonomy" id="2764712"/>
    <lineage>
        <taxon>Bacteria</taxon>
        <taxon>Bacillati</taxon>
        <taxon>Bacillota</taxon>
        <taxon>Clostridia</taxon>
        <taxon>Peptostreptococcales</taxon>
        <taxon>Anaerovoracaceae</taxon>
        <taxon>Lentihominibacter</taxon>
    </lineage>
</organism>
<dbReference type="AlphaFoldDB" id="A0A923NBK3"/>
<reference evidence="1" key="1">
    <citation type="submission" date="2020-08" db="EMBL/GenBank/DDBJ databases">
        <authorList>
            <person name="Liu C."/>
            <person name="Sun Q."/>
        </authorList>
    </citation>
    <scope>NUCLEOTIDE SEQUENCE</scope>
    <source>
        <strain evidence="1">BX16</strain>
    </source>
</reference>
<accession>A0A923NBK3</accession>
<dbReference type="EMBL" id="JACRWC010000048">
    <property type="protein sequence ID" value="MBC5999044.1"/>
    <property type="molecule type" value="Genomic_DNA"/>
</dbReference>
<sequence length="98" mass="11025">MTEKRVVKKQIPYDKCIFHVDIDSEKGDKIRIRFPVRAARKILKASGKLPLPQDALQEIDLKELMEAVAACLDEEVAGDFVTVETAGGTHVRVYVDEQ</sequence>
<protein>
    <submittedName>
        <fullName evidence="1">Uncharacterized protein</fullName>
    </submittedName>
</protein>
<comment type="caution">
    <text evidence="1">The sequence shown here is derived from an EMBL/GenBank/DDBJ whole genome shotgun (WGS) entry which is preliminary data.</text>
</comment>
<dbReference type="Proteomes" id="UP000644115">
    <property type="component" value="Unassembled WGS sequence"/>
</dbReference>
<evidence type="ECO:0000313" key="1">
    <source>
        <dbReference type="EMBL" id="MBC5999044.1"/>
    </source>
</evidence>
<keyword evidence="2" id="KW-1185">Reference proteome</keyword>
<dbReference type="RefSeq" id="WP_249286526.1">
    <property type="nucleotide sequence ID" value="NZ_JACRWC010000048.1"/>
</dbReference>